<dbReference type="Gene3D" id="3.40.50.720">
    <property type="entry name" value="NAD(P)-binding Rossmann-like Domain"/>
    <property type="match status" value="1"/>
</dbReference>
<evidence type="ECO:0000256" key="1">
    <source>
        <dbReference type="ARBA" id="ARBA00006484"/>
    </source>
</evidence>
<dbReference type="SUPFAM" id="SSF51735">
    <property type="entry name" value="NAD(P)-binding Rossmann-fold domains"/>
    <property type="match status" value="1"/>
</dbReference>
<dbReference type="InterPro" id="IPR036291">
    <property type="entry name" value="NAD(P)-bd_dom_sf"/>
</dbReference>
<dbReference type="Proteomes" id="UP000014254">
    <property type="component" value="Unassembled WGS sequence"/>
</dbReference>
<dbReference type="AlphaFoldDB" id="S2JEC8"/>
<dbReference type="OMA" id="LFGVQCD"/>
<protein>
    <submittedName>
        <fullName evidence="4">2-deoxy-D-gluconate 3-dehydrogenase</fullName>
    </submittedName>
</protein>
<dbReference type="PANTHER" id="PTHR42760">
    <property type="entry name" value="SHORT-CHAIN DEHYDROGENASES/REDUCTASES FAMILY MEMBER"/>
    <property type="match status" value="1"/>
</dbReference>
<organism evidence="4 5">
    <name type="scientific">Mucor circinelloides f. circinelloides (strain 1006PhL)</name>
    <name type="common">Mucormycosis agent</name>
    <name type="synonym">Calyptromyces circinelloides</name>
    <dbReference type="NCBI Taxonomy" id="1220926"/>
    <lineage>
        <taxon>Eukaryota</taxon>
        <taxon>Fungi</taxon>
        <taxon>Fungi incertae sedis</taxon>
        <taxon>Mucoromycota</taxon>
        <taxon>Mucoromycotina</taxon>
        <taxon>Mucoromycetes</taxon>
        <taxon>Mucorales</taxon>
        <taxon>Mucorineae</taxon>
        <taxon>Mucoraceae</taxon>
        <taxon>Mucor</taxon>
    </lineage>
</organism>
<reference evidence="5" key="1">
    <citation type="submission" date="2013-05" db="EMBL/GenBank/DDBJ databases">
        <title>The Genome sequence of Mucor circinelloides f. circinelloides 1006PhL.</title>
        <authorList>
            <consortium name="The Broad Institute Genomics Platform"/>
            <person name="Cuomo C."/>
            <person name="Earl A."/>
            <person name="Findley K."/>
            <person name="Lee S.C."/>
            <person name="Walker B."/>
            <person name="Young S."/>
            <person name="Zeng Q."/>
            <person name="Gargeya S."/>
            <person name="Fitzgerald M."/>
            <person name="Haas B."/>
            <person name="Abouelleil A."/>
            <person name="Allen A.W."/>
            <person name="Alvarado L."/>
            <person name="Arachchi H.M."/>
            <person name="Berlin A.M."/>
            <person name="Chapman S.B."/>
            <person name="Gainer-Dewar J."/>
            <person name="Goldberg J."/>
            <person name="Griggs A."/>
            <person name="Gujja S."/>
            <person name="Hansen M."/>
            <person name="Howarth C."/>
            <person name="Imamovic A."/>
            <person name="Ireland A."/>
            <person name="Larimer J."/>
            <person name="McCowan C."/>
            <person name="Murphy C."/>
            <person name="Pearson M."/>
            <person name="Poon T.W."/>
            <person name="Priest M."/>
            <person name="Roberts A."/>
            <person name="Saif S."/>
            <person name="Shea T."/>
            <person name="Sisk P."/>
            <person name="Sykes S."/>
            <person name="Wortman J."/>
            <person name="Nusbaum C."/>
            <person name="Birren B."/>
        </authorList>
    </citation>
    <scope>NUCLEOTIDE SEQUENCE [LARGE SCALE GENOMIC DNA]</scope>
    <source>
        <strain evidence="5">1006PhL</strain>
    </source>
</reference>
<dbReference type="Pfam" id="PF13561">
    <property type="entry name" value="adh_short_C2"/>
    <property type="match status" value="1"/>
</dbReference>
<evidence type="ECO:0000256" key="3">
    <source>
        <dbReference type="ARBA" id="ARBA00023002"/>
    </source>
</evidence>
<gene>
    <name evidence="4" type="ORF">HMPREF1544_05032</name>
</gene>
<evidence type="ECO:0000313" key="4">
    <source>
        <dbReference type="EMBL" id="EPB88199.1"/>
    </source>
</evidence>
<dbReference type="InterPro" id="IPR020904">
    <property type="entry name" value="Sc_DH/Rdtase_CS"/>
</dbReference>
<dbReference type="InterPro" id="IPR002347">
    <property type="entry name" value="SDR_fam"/>
</dbReference>
<dbReference type="OrthoDB" id="294295at2759"/>
<dbReference type="STRING" id="1220926.S2JEC8"/>
<dbReference type="InParanoid" id="S2JEC8"/>
<evidence type="ECO:0000313" key="5">
    <source>
        <dbReference type="Proteomes" id="UP000014254"/>
    </source>
</evidence>
<dbReference type="FunFam" id="3.40.50.720:FF:000084">
    <property type="entry name" value="Short-chain dehydrogenase reductase"/>
    <property type="match status" value="1"/>
</dbReference>
<dbReference type="PROSITE" id="PS00061">
    <property type="entry name" value="ADH_SHORT"/>
    <property type="match status" value="1"/>
</dbReference>
<comment type="similarity">
    <text evidence="1">Belongs to the short-chain dehydrogenases/reductases (SDR) family.</text>
</comment>
<dbReference type="EMBL" id="KE123955">
    <property type="protein sequence ID" value="EPB88199.1"/>
    <property type="molecule type" value="Genomic_DNA"/>
</dbReference>
<accession>S2JEC8</accession>
<dbReference type="GO" id="GO:0016616">
    <property type="term" value="F:oxidoreductase activity, acting on the CH-OH group of donors, NAD or NADP as acceptor"/>
    <property type="evidence" value="ECO:0007669"/>
    <property type="project" value="TreeGrafter"/>
</dbReference>
<proteinExistence type="inferred from homology"/>
<name>S2JEC8_MUCC1</name>
<sequence length="260" mass="27717">MSSNLFSLDGKVAAISGCTRGIGRDMAIALAEAGADVCLLQRNTQDVSVYNEIVALGRQCHIVSLDVNDQSSVKNCIPLVLDKFDGRLDILVNNAGITKRNPAVDFLEDDWDSVIQCDLKSVFTLAQAAGKHMVAQKSGKIINTASLMSYQGGIHVVAYAAAKGGVATLTKALANEWAQHNVNVNAIAPGYISTDMTSALRNDENRNHDILARIPAQRYGTPQDLKGPVVFLASQASNYVNGELLVVDGGWMGKTVVTSV</sequence>
<dbReference type="eggNOG" id="KOG1200">
    <property type="taxonomic scope" value="Eukaryota"/>
</dbReference>
<keyword evidence="5" id="KW-1185">Reference proteome</keyword>
<dbReference type="PANTHER" id="PTHR42760:SF5">
    <property type="entry name" value="2-DEHYDRO-3-DEOXY-D-GLUCONATE 5-DEHYDROGENASE"/>
    <property type="match status" value="1"/>
</dbReference>
<keyword evidence="2" id="KW-0521">NADP</keyword>
<dbReference type="PRINTS" id="PR00081">
    <property type="entry name" value="GDHRDH"/>
</dbReference>
<dbReference type="VEuPathDB" id="FungiDB:HMPREF1544_05032"/>
<dbReference type="PRINTS" id="PR00080">
    <property type="entry name" value="SDRFAMILY"/>
</dbReference>
<dbReference type="NCBIfam" id="NF005559">
    <property type="entry name" value="PRK07231.1"/>
    <property type="match status" value="1"/>
</dbReference>
<keyword evidence="3" id="KW-0560">Oxidoreductase</keyword>
<evidence type="ECO:0000256" key="2">
    <source>
        <dbReference type="ARBA" id="ARBA00022857"/>
    </source>
</evidence>